<keyword evidence="4" id="KW-0969">Cilium</keyword>
<dbReference type="PANTHER" id="PTHR45973">
    <property type="entry name" value="PROTEIN PHOSPHATASE 1 REGULATORY SUBUNIT SDS22-RELATED"/>
    <property type="match status" value="1"/>
</dbReference>
<dbReference type="InterPro" id="IPR032675">
    <property type="entry name" value="LRR_dom_sf"/>
</dbReference>
<keyword evidence="5" id="KW-0966">Cell projection</keyword>
<keyword evidence="8" id="KW-1185">Reference proteome</keyword>
<keyword evidence="3" id="KW-0677">Repeat</keyword>
<evidence type="ECO:0000256" key="4">
    <source>
        <dbReference type="ARBA" id="ARBA00023069"/>
    </source>
</evidence>
<proteinExistence type="predicted"/>
<reference evidence="7 8" key="1">
    <citation type="journal article" date="2024" name="Science">
        <title>Giant polyketide synthase enzymes in the biosynthesis of giant marine polyether toxins.</title>
        <authorList>
            <person name="Fallon T.R."/>
            <person name="Shende V.V."/>
            <person name="Wierzbicki I.H."/>
            <person name="Pendleton A.L."/>
            <person name="Watervoot N.F."/>
            <person name="Auber R.P."/>
            <person name="Gonzalez D.J."/>
            <person name="Wisecaver J.H."/>
            <person name="Moore B.S."/>
        </authorList>
    </citation>
    <scope>NUCLEOTIDE SEQUENCE [LARGE SCALE GENOMIC DNA]</scope>
    <source>
        <strain evidence="7 8">12B1</strain>
    </source>
</reference>
<feature type="compositionally biased region" description="Low complexity" evidence="6">
    <location>
        <begin position="354"/>
        <end position="367"/>
    </location>
</feature>
<comment type="caution">
    <text evidence="7">The sequence shown here is derived from an EMBL/GenBank/DDBJ whole genome shotgun (WGS) entry which is preliminary data.</text>
</comment>
<feature type="region of interest" description="Disordered" evidence="6">
    <location>
        <begin position="312"/>
        <end position="339"/>
    </location>
</feature>
<gene>
    <name evidence="7" type="ORF">AB1Y20_019608</name>
</gene>
<organism evidence="7 8">
    <name type="scientific">Prymnesium parvum</name>
    <name type="common">Toxic golden alga</name>
    <dbReference type="NCBI Taxonomy" id="97485"/>
    <lineage>
        <taxon>Eukaryota</taxon>
        <taxon>Haptista</taxon>
        <taxon>Haptophyta</taxon>
        <taxon>Prymnesiophyceae</taxon>
        <taxon>Prymnesiales</taxon>
        <taxon>Prymnesiaceae</taxon>
        <taxon>Prymnesium</taxon>
    </lineage>
</organism>
<name>A0AB34JVJ7_PRYPA</name>
<sequence length="678" mass="73094">MATKALRDRSSRTPLSLELQPSSPPNRPTRCLDLSSQNLRRLPTYVLDCTQLQLLDLRWNRLHTLPPTMADNLPALRELTLAHNCFREVEPLLVLGRLSHLIELDLRGNPLPFYGASAHQQLTRALLLLAPSGEKPERLRVSVAPLELPPPPPWQQAVPAEARLPHDLSPPKRFPPPLEEAAYPEVAHLPFPRLRLLSGRPVTLAHRKQHEEERTLLEEAGPIWSAKEKVLGEARHAPPRGGVPTEPWRERMLQRAEERMRLRISAQIEERESRIKSDALRPCAPQRRLHALVVYGEFDAVEVDPAAVDAEAAAQRALPHEGGGESDASDRSGRVRHDSHASFAPAFASAAAEPPAAAVGADATEAPDGTDESCRPFTAPALPSSGGGGFPPAGAAEAEGEACASPPAALPARPQTTAEERRPSEAAHRSHARLPRSRGASVVTASAGALPAAPPAAEEPPAAAAPAEAAAAALPRHEERKARLHSSLPSLRAPLTLKQAAELPDLVRRSQALVQLCDEMVSSRGAARGAENAMASLGALRHSLSLLHPPSLEAASGAALRKSISSEQVRLLQEVEHRKRVQEYAERRQRRKAYLEHQQRVKMIALKGRAACLPRSSTAPSLSSVTFPGKGANVVPAFMGGAGPFAASEDGDLRKVDQLVATLSAQEAASRTEFRRVT</sequence>
<evidence type="ECO:0008006" key="9">
    <source>
        <dbReference type="Google" id="ProtNLM"/>
    </source>
</evidence>
<dbReference type="EMBL" id="JBGBPQ010000005">
    <property type="protein sequence ID" value="KAL1524725.1"/>
    <property type="molecule type" value="Genomic_DNA"/>
</dbReference>
<feature type="compositionally biased region" description="Low complexity" evidence="6">
    <location>
        <begin position="392"/>
        <end position="407"/>
    </location>
</feature>
<dbReference type="InterPro" id="IPR050576">
    <property type="entry name" value="Cilia_flagella_integrity"/>
</dbReference>
<dbReference type="InterPro" id="IPR003591">
    <property type="entry name" value="Leu-rich_rpt_typical-subtyp"/>
</dbReference>
<dbReference type="Gene3D" id="3.80.10.10">
    <property type="entry name" value="Ribonuclease Inhibitor"/>
    <property type="match status" value="1"/>
</dbReference>
<dbReference type="Proteomes" id="UP001515480">
    <property type="component" value="Unassembled WGS sequence"/>
</dbReference>
<keyword evidence="2" id="KW-0433">Leucine-rich repeat</keyword>
<feature type="compositionally biased region" description="Basic and acidic residues" evidence="6">
    <location>
        <begin position="318"/>
        <end position="339"/>
    </location>
</feature>
<evidence type="ECO:0000256" key="6">
    <source>
        <dbReference type="SAM" id="MobiDB-lite"/>
    </source>
</evidence>
<dbReference type="InterPro" id="IPR001611">
    <property type="entry name" value="Leu-rich_rpt"/>
</dbReference>
<dbReference type="SUPFAM" id="SSF52058">
    <property type="entry name" value="L domain-like"/>
    <property type="match status" value="1"/>
</dbReference>
<feature type="compositionally biased region" description="Basic and acidic residues" evidence="6">
    <location>
        <begin position="1"/>
        <end position="11"/>
    </location>
</feature>
<feature type="region of interest" description="Disordered" evidence="6">
    <location>
        <begin position="354"/>
        <end position="487"/>
    </location>
</feature>
<evidence type="ECO:0000313" key="7">
    <source>
        <dbReference type="EMBL" id="KAL1524725.1"/>
    </source>
</evidence>
<dbReference type="SMART" id="SM00369">
    <property type="entry name" value="LRR_TYP"/>
    <property type="match status" value="3"/>
</dbReference>
<protein>
    <recommendedName>
        <fullName evidence="9">Leucine-rich repeat-containing protein 27</fullName>
    </recommendedName>
</protein>
<evidence type="ECO:0000256" key="2">
    <source>
        <dbReference type="ARBA" id="ARBA00022614"/>
    </source>
</evidence>
<accession>A0AB34JVJ7</accession>
<evidence type="ECO:0000256" key="1">
    <source>
        <dbReference type="ARBA" id="ARBA00004138"/>
    </source>
</evidence>
<feature type="region of interest" description="Disordered" evidence="6">
    <location>
        <begin position="1"/>
        <end position="29"/>
    </location>
</feature>
<dbReference type="PANTHER" id="PTHR45973:SF9">
    <property type="entry name" value="LEUCINE-RICH REPEAT-CONTAINING PROTEIN 46"/>
    <property type="match status" value="1"/>
</dbReference>
<dbReference type="PROSITE" id="PS51450">
    <property type="entry name" value="LRR"/>
    <property type="match status" value="1"/>
</dbReference>
<dbReference type="AlphaFoldDB" id="A0AB34JVJ7"/>
<dbReference type="Pfam" id="PF13855">
    <property type="entry name" value="LRR_8"/>
    <property type="match status" value="1"/>
</dbReference>
<feature type="compositionally biased region" description="Low complexity" evidence="6">
    <location>
        <begin position="459"/>
        <end position="474"/>
    </location>
</feature>
<evidence type="ECO:0000256" key="5">
    <source>
        <dbReference type="ARBA" id="ARBA00023273"/>
    </source>
</evidence>
<comment type="subcellular location">
    <subcellularLocation>
        <location evidence="1">Cell projection</location>
        <location evidence="1">Cilium</location>
    </subcellularLocation>
</comment>
<evidence type="ECO:0000313" key="8">
    <source>
        <dbReference type="Proteomes" id="UP001515480"/>
    </source>
</evidence>
<feature type="compositionally biased region" description="Basic and acidic residues" evidence="6">
    <location>
        <begin position="418"/>
        <end position="428"/>
    </location>
</feature>
<evidence type="ECO:0000256" key="3">
    <source>
        <dbReference type="ARBA" id="ARBA00022737"/>
    </source>
</evidence>